<keyword evidence="2" id="KW-0808">Transferase</keyword>
<dbReference type="SUPFAM" id="SSF53448">
    <property type="entry name" value="Nucleotide-diphospho-sugar transferases"/>
    <property type="match status" value="1"/>
</dbReference>
<dbReference type="PANTHER" id="PTHR43630:SF2">
    <property type="entry name" value="GLYCOSYLTRANSFERASE"/>
    <property type="match status" value="1"/>
</dbReference>
<feature type="domain" description="Glycosyltransferase 2-like" evidence="1">
    <location>
        <begin position="4"/>
        <end position="119"/>
    </location>
</feature>
<dbReference type="Gene3D" id="3.90.550.10">
    <property type="entry name" value="Spore Coat Polysaccharide Biosynthesis Protein SpsA, Chain A"/>
    <property type="match status" value="1"/>
</dbReference>
<comment type="caution">
    <text evidence="2">The sequence shown here is derived from an EMBL/GenBank/DDBJ whole genome shotgun (WGS) entry which is preliminary data.</text>
</comment>
<dbReference type="InterPro" id="IPR029044">
    <property type="entry name" value="Nucleotide-diphossugar_trans"/>
</dbReference>
<evidence type="ECO:0000259" key="1">
    <source>
        <dbReference type="Pfam" id="PF00535"/>
    </source>
</evidence>
<dbReference type="AlphaFoldDB" id="A0A0G0BQ60"/>
<dbReference type="Proteomes" id="UP000034457">
    <property type="component" value="Unassembled WGS sequence"/>
</dbReference>
<sequence>MNISAVVLTRNEVKNIKKCLDSLDFCEEIIIIDDFSTDKTTEIIQNLKSKVKIYSRKLGGDFAAQRNFGLSKAKSDWILFLDADEEITPELKKEIANNIKSENSTEAFFLKRRDYFWGRELRHGELAKVTSKGLIRLVKKDSGKWMGNVHEVFHTARNCKTLNGHINHYPHPTLSEFIKDINKYSTLRAHELQRRGYETNLFKIVFMPIIKFIFNYFIMLGFLDGAAGFTYSFMMSFHSFLVRSKLYQLNYLGHPESSEGSSDEGSANN</sequence>
<dbReference type="CDD" id="cd02511">
    <property type="entry name" value="Beta4Glucosyltransferase"/>
    <property type="match status" value="1"/>
</dbReference>
<dbReference type="STRING" id="1618478.UR68_C0032G0004"/>
<organism evidence="2 3">
    <name type="scientific">Candidatus Roizmanbacteria bacterium GW2011_GWA2_35_19</name>
    <dbReference type="NCBI Taxonomy" id="1618478"/>
    <lineage>
        <taxon>Bacteria</taxon>
        <taxon>Candidatus Roizmaniibacteriota</taxon>
    </lineage>
</organism>
<reference evidence="2 3" key="1">
    <citation type="journal article" date="2015" name="Nature">
        <title>rRNA introns, odd ribosomes, and small enigmatic genomes across a large radiation of phyla.</title>
        <authorList>
            <person name="Brown C.T."/>
            <person name="Hug L.A."/>
            <person name="Thomas B.C."/>
            <person name="Sharon I."/>
            <person name="Castelle C.J."/>
            <person name="Singh A."/>
            <person name="Wilkins M.J."/>
            <person name="Williams K.H."/>
            <person name="Banfield J.F."/>
        </authorList>
    </citation>
    <scope>NUCLEOTIDE SEQUENCE [LARGE SCALE GENOMIC DNA]</scope>
</reference>
<dbReference type="EMBL" id="LBQC01000032">
    <property type="protein sequence ID" value="KKP71553.1"/>
    <property type="molecule type" value="Genomic_DNA"/>
</dbReference>
<dbReference type="Pfam" id="PF00535">
    <property type="entry name" value="Glycos_transf_2"/>
    <property type="match status" value="1"/>
</dbReference>
<dbReference type="GO" id="GO:0016740">
    <property type="term" value="F:transferase activity"/>
    <property type="evidence" value="ECO:0007669"/>
    <property type="project" value="UniProtKB-KW"/>
</dbReference>
<dbReference type="InterPro" id="IPR001173">
    <property type="entry name" value="Glyco_trans_2-like"/>
</dbReference>
<dbReference type="PANTHER" id="PTHR43630">
    <property type="entry name" value="POLY-BETA-1,6-N-ACETYL-D-GLUCOSAMINE SYNTHASE"/>
    <property type="match status" value="1"/>
</dbReference>
<gene>
    <name evidence="2" type="ORF">UR68_C0032G0004</name>
</gene>
<name>A0A0G0BQ60_9BACT</name>
<evidence type="ECO:0000313" key="2">
    <source>
        <dbReference type="EMBL" id="KKP71553.1"/>
    </source>
</evidence>
<evidence type="ECO:0000313" key="3">
    <source>
        <dbReference type="Proteomes" id="UP000034457"/>
    </source>
</evidence>
<accession>A0A0G0BQ60</accession>
<protein>
    <submittedName>
        <fullName evidence="2">Glycosyl transferase family 2</fullName>
    </submittedName>
</protein>
<proteinExistence type="predicted"/>